<keyword evidence="3" id="KW-1185">Reference proteome</keyword>
<evidence type="ECO:0000313" key="3">
    <source>
        <dbReference type="Proteomes" id="UP000187203"/>
    </source>
</evidence>
<evidence type="ECO:0000313" key="2">
    <source>
        <dbReference type="EMBL" id="OMP09308.1"/>
    </source>
</evidence>
<name>A0A1R3KQK3_9ROSI</name>
<proteinExistence type="predicted"/>
<gene>
    <name evidence="2" type="ORF">COLO4_05583</name>
</gene>
<dbReference type="EMBL" id="AWUE01012376">
    <property type="protein sequence ID" value="OMP09308.1"/>
    <property type="molecule type" value="Genomic_DNA"/>
</dbReference>
<comment type="caution">
    <text evidence="2">The sequence shown here is derived from an EMBL/GenBank/DDBJ whole genome shotgun (WGS) entry which is preliminary data.</text>
</comment>
<organism evidence="2 3">
    <name type="scientific">Corchorus olitorius</name>
    <dbReference type="NCBI Taxonomy" id="93759"/>
    <lineage>
        <taxon>Eukaryota</taxon>
        <taxon>Viridiplantae</taxon>
        <taxon>Streptophyta</taxon>
        <taxon>Embryophyta</taxon>
        <taxon>Tracheophyta</taxon>
        <taxon>Spermatophyta</taxon>
        <taxon>Magnoliopsida</taxon>
        <taxon>eudicotyledons</taxon>
        <taxon>Gunneridae</taxon>
        <taxon>Pentapetalae</taxon>
        <taxon>rosids</taxon>
        <taxon>malvids</taxon>
        <taxon>Malvales</taxon>
        <taxon>Malvaceae</taxon>
        <taxon>Grewioideae</taxon>
        <taxon>Apeibeae</taxon>
        <taxon>Corchorus</taxon>
    </lineage>
</organism>
<reference evidence="3" key="1">
    <citation type="submission" date="2013-09" db="EMBL/GenBank/DDBJ databases">
        <title>Corchorus olitorius genome sequencing.</title>
        <authorList>
            <person name="Alam M."/>
            <person name="Haque M.S."/>
            <person name="Islam M.S."/>
            <person name="Emdad E.M."/>
            <person name="Islam M.M."/>
            <person name="Ahmed B."/>
            <person name="Halim A."/>
            <person name="Hossen Q.M.M."/>
            <person name="Hossain M.Z."/>
            <person name="Ahmed R."/>
            <person name="Khan M.M."/>
            <person name="Islam R."/>
            <person name="Rashid M.M."/>
            <person name="Khan S.A."/>
            <person name="Rahman M.S."/>
            <person name="Alam M."/>
            <person name="Yahiya A.S."/>
            <person name="Khan M.S."/>
            <person name="Azam M.S."/>
            <person name="Haque T."/>
            <person name="Lashkar M.Z.H."/>
            <person name="Akhand A.I."/>
            <person name="Morshed G."/>
            <person name="Roy S."/>
            <person name="Uddin K.S."/>
            <person name="Rabeya T."/>
            <person name="Hossain A.S."/>
            <person name="Chowdhury A."/>
            <person name="Snigdha A.R."/>
            <person name="Mortoza M.S."/>
            <person name="Matin S.A."/>
            <person name="Hoque S.M.E."/>
            <person name="Islam M.K."/>
            <person name="Roy D.K."/>
            <person name="Haider R."/>
            <person name="Moosa M.M."/>
            <person name="Elias S.M."/>
            <person name="Hasan A.M."/>
            <person name="Jahan S."/>
            <person name="Shafiuddin M."/>
            <person name="Mahmood N."/>
            <person name="Shommy N.S."/>
        </authorList>
    </citation>
    <scope>NUCLEOTIDE SEQUENCE [LARGE SCALE GENOMIC DNA]</scope>
    <source>
        <strain evidence="3">cv. O-4</strain>
    </source>
</reference>
<dbReference type="Proteomes" id="UP000187203">
    <property type="component" value="Unassembled WGS sequence"/>
</dbReference>
<feature type="signal peptide" evidence="1">
    <location>
        <begin position="1"/>
        <end position="22"/>
    </location>
</feature>
<keyword evidence="1" id="KW-0732">Signal</keyword>
<sequence length="50" mass="5269">MIIEMIVMALLLILAFGSQAAASRMIPQDHGSVSMCHNVGYTPAPCPPAN</sequence>
<evidence type="ECO:0000256" key="1">
    <source>
        <dbReference type="SAM" id="SignalP"/>
    </source>
</evidence>
<protein>
    <submittedName>
        <fullName evidence="2">Uncharacterized protein</fullName>
    </submittedName>
</protein>
<accession>A0A1R3KQK3</accession>
<feature type="chain" id="PRO_5013226780" evidence="1">
    <location>
        <begin position="23"/>
        <end position="50"/>
    </location>
</feature>
<dbReference type="AlphaFoldDB" id="A0A1R3KQK3"/>